<dbReference type="AlphaFoldDB" id="A0A392S1E9"/>
<evidence type="ECO:0000313" key="1">
    <source>
        <dbReference type="EMBL" id="MCI42207.1"/>
    </source>
</evidence>
<name>A0A392S1E9_9FABA</name>
<dbReference type="Proteomes" id="UP000265520">
    <property type="component" value="Unassembled WGS sequence"/>
</dbReference>
<accession>A0A392S1E9</accession>
<dbReference type="EMBL" id="LXQA010301690">
    <property type="protein sequence ID" value="MCI42207.1"/>
    <property type="molecule type" value="Genomic_DNA"/>
</dbReference>
<reference evidence="1 2" key="1">
    <citation type="journal article" date="2018" name="Front. Plant Sci.">
        <title>Red Clover (Trifolium pratense) and Zigzag Clover (T. medium) - A Picture of Genomic Similarities and Differences.</title>
        <authorList>
            <person name="Dluhosova J."/>
            <person name="Istvanek J."/>
            <person name="Nedelnik J."/>
            <person name="Repkova J."/>
        </authorList>
    </citation>
    <scope>NUCLEOTIDE SEQUENCE [LARGE SCALE GENOMIC DNA]</scope>
    <source>
        <strain evidence="2">cv. 10/8</strain>
        <tissue evidence="1">Leaf</tissue>
    </source>
</reference>
<protein>
    <submittedName>
        <fullName evidence="1">Uncharacterized protein</fullName>
    </submittedName>
</protein>
<evidence type="ECO:0000313" key="2">
    <source>
        <dbReference type="Proteomes" id="UP000265520"/>
    </source>
</evidence>
<comment type="caution">
    <text evidence="1">The sequence shown here is derived from an EMBL/GenBank/DDBJ whole genome shotgun (WGS) entry which is preliminary data.</text>
</comment>
<proteinExistence type="predicted"/>
<organism evidence="1 2">
    <name type="scientific">Trifolium medium</name>
    <dbReference type="NCBI Taxonomy" id="97028"/>
    <lineage>
        <taxon>Eukaryota</taxon>
        <taxon>Viridiplantae</taxon>
        <taxon>Streptophyta</taxon>
        <taxon>Embryophyta</taxon>
        <taxon>Tracheophyta</taxon>
        <taxon>Spermatophyta</taxon>
        <taxon>Magnoliopsida</taxon>
        <taxon>eudicotyledons</taxon>
        <taxon>Gunneridae</taxon>
        <taxon>Pentapetalae</taxon>
        <taxon>rosids</taxon>
        <taxon>fabids</taxon>
        <taxon>Fabales</taxon>
        <taxon>Fabaceae</taxon>
        <taxon>Papilionoideae</taxon>
        <taxon>50 kb inversion clade</taxon>
        <taxon>NPAAA clade</taxon>
        <taxon>Hologalegina</taxon>
        <taxon>IRL clade</taxon>
        <taxon>Trifolieae</taxon>
        <taxon>Trifolium</taxon>
    </lineage>
</organism>
<sequence>MCDSSGAKRAAACRYEKASSGAVSDSGRFIRNSGGAERVATAPTEISRFVFLWSTKHFL</sequence>
<keyword evidence="2" id="KW-1185">Reference proteome</keyword>